<sequence>MELLFPAFISEVEVDNTLENALSFIESCRSGLEDRYQCRGPFLAQLELIKQCQHAGIKWTEYGEKFGSYGGVQCTRTKYGLNLDIKLFSRTSGQNMLEKYSETFNHDASVCS</sequence>
<accession>A0A9D4NC27</accession>
<reference evidence="1" key="2">
    <citation type="submission" date="2020-11" db="EMBL/GenBank/DDBJ databases">
        <authorList>
            <person name="McCartney M.A."/>
            <person name="Auch B."/>
            <person name="Kono T."/>
            <person name="Mallez S."/>
            <person name="Becker A."/>
            <person name="Gohl D.M."/>
            <person name="Silverstein K.A.T."/>
            <person name="Koren S."/>
            <person name="Bechman K.B."/>
            <person name="Herman A."/>
            <person name="Abrahante J.E."/>
            <person name="Garbe J."/>
        </authorList>
    </citation>
    <scope>NUCLEOTIDE SEQUENCE</scope>
    <source>
        <strain evidence="1">Duluth1</strain>
        <tissue evidence="1">Whole animal</tissue>
    </source>
</reference>
<keyword evidence="2" id="KW-1185">Reference proteome</keyword>
<reference evidence="1" key="1">
    <citation type="journal article" date="2019" name="bioRxiv">
        <title>The Genome of the Zebra Mussel, Dreissena polymorpha: A Resource for Invasive Species Research.</title>
        <authorList>
            <person name="McCartney M.A."/>
            <person name="Auch B."/>
            <person name="Kono T."/>
            <person name="Mallez S."/>
            <person name="Zhang Y."/>
            <person name="Obille A."/>
            <person name="Becker A."/>
            <person name="Abrahante J.E."/>
            <person name="Garbe J."/>
            <person name="Badalamenti J.P."/>
            <person name="Herman A."/>
            <person name="Mangelson H."/>
            <person name="Liachko I."/>
            <person name="Sullivan S."/>
            <person name="Sone E.D."/>
            <person name="Koren S."/>
            <person name="Silverstein K.A.T."/>
            <person name="Beckman K.B."/>
            <person name="Gohl D.M."/>
        </authorList>
    </citation>
    <scope>NUCLEOTIDE SEQUENCE</scope>
    <source>
        <strain evidence="1">Duluth1</strain>
        <tissue evidence="1">Whole animal</tissue>
    </source>
</reference>
<name>A0A9D4NC27_DREPO</name>
<evidence type="ECO:0000313" key="2">
    <source>
        <dbReference type="Proteomes" id="UP000828390"/>
    </source>
</evidence>
<dbReference type="AlphaFoldDB" id="A0A9D4NC27"/>
<gene>
    <name evidence="1" type="ORF">DPMN_015115</name>
</gene>
<protein>
    <submittedName>
        <fullName evidence="1">Uncharacterized protein</fullName>
    </submittedName>
</protein>
<organism evidence="1 2">
    <name type="scientific">Dreissena polymorpha</name>
    <name type="common">Zebra mussel</name>
    <name type="synonym">Mytilus polymorpha</name>
    <dbReference type="NCBI Taxonomy" id="45954"/>
    <lineage>
        <taxon>Eukaryota</taxon>
        <taxon>Metazoa</taxon>
        <taxon>Spiralia</taxon>
        <taxon>Lophotrochozoa</taxon>
        <taxon>Mollusca</taxon>
        <taxon>Bivalvia</taxon>
        <taxon>Autobranchia</taxon>
        <taxon>Heteroconchia</taxon>
        <taxon>Euheterodonta</taxon>
        <taxon>Imparidentia</taxon>
        <taxon>Neoheterodontei</taxon>
        <taxon>Myida</taxon>
        <taxon>Dreissenoidea</taxon>
        <taxon>Dreissenidae</taxon>
        <taxon>Dreissena</taxon>
    </lineage>
</organism>
<proteinExistence type="predicted"/>
<evidence type="ECO:0000313" key="1">
    <source>
        <dbReference type="EMBL" id="KAH3891024.1"/>
    </source>
</evidence>
<dbReference type="Proteomes" id="UP000828390">
    <property type="component" value="Unassembled WGS sequence"/>
</dbReference>
<dbReference type="EMBL" id="JAIWYP010000001">
    <property type="protein sequence ID" value="KAH3891024.1"/>
    <property type="molecule type" value="Genomic_DNA"/>
</dbReference>
<comment type="caution">
    <text evidence="1">The sequence shown here is derived from an EMBL/GenBank/DDBJ whole genome shotgun (WGS) entry which is preliminary data.</text>
</comment>